<dbReference type="Proteomes" id="UP000015042">
    <property type="component" value="Chromosome"/>
</dbReference>
<gene>
    <name evidence="1" type="ORF">A464_1213</name>
</gene>
<accession>S5MUT5</accession>
<protein>
    <submittedName>
        <fullName evidence="1">Uncharacterized protein</fullName>
    </submittedName>
</protein>
<sequence>MEFEAFSSLFPRVTQRLFHHCRKKVTPHKQHFKYHLLVTLCRYFHALKRK</sequence>
<dbReference type="KEGG" id="sbz:A464_1213"/>
<reference evidence="1 2" key="1">
    <citation type="submission" date="2013-07" db="EMBL/GenBank/DDBJ databases">
        <title>Genome sequence of Salmonella bongori N268-08 - a rare clinical isolate.</title>
        <authorList>
            <person name="Marti R."/>
            <person name="Hagens S."/>
            <person name="Loessner M.J."/>
            <person name="Klumpp J."/>
        </authorList>
    </citation>
    <scope>NUCLEOTIDE SEQUENCE [LARGE SCALE GENOMIC DNA]</scope>
    <source>
        <strain evidence="1 2">N268-08</strain>
    </source>
</reference>
<evidence type="ECO:0000313" key="2">
    <source>
        <dbReference type="Proteomes" id="UP000015042"/>
    </source>
</evidence>
<evidence type="ECO:0000313" key="1">
    <source>
        <dbReference type="EMBL" id="AGR58399.1"/>
    </source>
</evidence>
<organism evidence="1 2">
    <name type="scientific">Salmonella bongori N268-08</name>
    <dbReference type="NCBI Taxonomy" id="1197719"/>
    <lineage>
        <taxon>Bacteria</taxon>
        <taxon>Pseudomonadati</taxon>
        <taxon>Pseudomonadota</taxon>
        <taxon>Gammaproteobacteria</taxon>
        <taxon>Enterobacterales</taxon>
        <taxon>Enterobacteriaceae</taxon>
        <taxon>Salmonella</taxon>
    </lineage>
</organism>
<dbReference type="EMBL" id="CP006608">
    <property type="protein sequence ID" value="AGR58399.1"/>
    <property type="molecule type" value="Genomic_DNA"/>
</dbReference>
<proteinExistence type="predicted"/>
<name>S5MUT5_SALBN</name>
<dbReference type="AlphaFoldDB" id="S5MUT5"/>
<dbReference type="HOGENOM" id="CLU_3122394_0_0_6"/>